<comment type="caution">
    <text evidence="2">The sequence shown here is derived from an EMBL/GenBank/DDBJ whole genome shotgun (WGS) entry which is preliminary data.</text>
</comment>
<protein>
    <submittedName>
        <fullName evidence="2">Uncharacterized protein</fullName>
    </submittedName>
</protein>
<keyword evidence="3" id="KW-1185">Reference proteome</keyword>
<evidence type="ECO:0000313" key="3">
    <source>
        <dbReference type="Proteomes" id="UP000555756"/>
    </source>
</evidence>
<feature type="region of interest" description="Disordered" evidence="1">
    <location>
        <begin position="71"/>
        <end position="92"/>
    </location>
</feature>
<dbReference type="AlphaFoldDB" id="A0A7W4JSL6"/>
<sequence>MAEGVGNMTRRLVPFADDTMSETIDGMTIENGRDAIAFYGRTDLTRDRSGLDRARRLLAMLQGVVAALEADPGLPDAVPGPKAPDRVRNPFD</sequence>
<dbReference type="Proteomes" id="UP000555756">
    <property type="component" value="Unassembled WGS sequence"/>
</dbReference>
<name>A0A7W4JSL6_9PROT</name>
<evidence type="ECO:0000313" key="2">
    <source>
        <dbReference type="EMBL" id="MBB2190120.1"/>
    </source>
</evidence>
<organism evidence="2 3">
    <name type="scientific">Gluconacetobacter azotocaptans</name>
    <dbReference type="NCBI Taxonomy" id="142834"/>
    <lineage>
        <taxon>Bacteria</taxon>
        <taxon>Pseudomonadati</taxon>
        <taxon>Pseudomonadota</taxon>
        <taxon>Alphaproteobacteria</taxon>
        <taxon>Acetobacterales</taxon>
        <taxon>Acetobacteraceae</taxon>
        <taxon>Gluconacetobacter</taxon>
    </lineage>
</organism>
<proteinExistence type="predicted"/>
<reference evidence="2 3" key="1">
    <citation type="submission" date="2020-04" db="EMBL/GenBank/DDBJ databases">
        <title>Description of novel Gluconacetobacter.</title>
        <authorList>
            <person name="Sombolestani A."/>
        </authorList>
    </citation>
    <scope>NUCLEOTIDE SEQUENCE [LARGE SCALE GENOMIC DNA]</scope>
    <source>
        <strain evidence="2 3">LMG 21311</strain>
    </source>
</reference>
<feature type="compositionally biased region" description="Basic and acidic residues" evidence="1">
    <location>
        <begin position="83"/>
        <end position="92"/>
    </location>
</feature>
<accession>A0A7W4JSL6</accession>
<gene>
    <name evidence="2" type="ORF">HLH34_09075</name>
</gene>
<dbReference type="EMBL" id="JABEQF010000005">
    <property type="protein sequence ID" value="MBB2190120.1"/>
    <property type="molecule type" value="Genomic_DNA"/>
</dbReference>
<evidence type="ECO:0000256" key="1">
    <source>
        <dbReference type="SAM" id="MobiDB-lite"/>
    </source>
</evidence>